<keyword evidence="2" id="KW-1185">Reference proteome</keyword>
<sequence length="92" mass="10427">MGKYHDIKDAAGRLLEQIGAKVVGLEIAEDIAEGVKKAAEAIGRGLKKSRKPLEMELRRRQEPSKMLQKISQMQLTRLEALYKVPQRMLIMP</sequence>
<name>A0AAN8N3G6_9PEZI</name>
<dbReference type="Proteomes" id="UP001313282">
    <property type="component" value="Unassembled WGS sequence"/>
</dbReference>
<organism evidence="1 2">
    <name type="scientific">Orbilia javanica</name>
    <dbReference type="NCBI Taxonomy" id="47235"/>
    <lineage>
        <taxon>Eukaryota</taxon>
        <taxon>Fungi</taxon>
        <taxon>Dikarya</taxon>
        <taxon>Ascomycota</taxon>
        <taxon>Pezizomycotina</taxon>
        <taxon>Orbiliomycetes</taxon>
        <taxon>Orbiliales</taxon>
        <taxon>Orbiliaceae</taxon>
        <taxon>Orbilia</taxon>
    </lineage>
</organism>
<dbReference type="EMBL" id="JAVHNR010000005">
    <property type="protein sequence ID" value="KAK6342407.1"/>
    <property type="molecule type" value="Genomic_DNA"/>
</dbReference>
<proteinExistence type="predicted"/>
<dbReference type="AlphaFoldDB" id="A0AAN8N3G6"/>
<reference evidence="1 2" key="1">
    <citation type="submission" date="2019-10" db="EMBL/GenBank/DDBJ databases">
        <authorList>
            <person name="Palmer J.M."/>
        </authorList>
    </citation>
    <scope>NUCLEOTIDE SEQUENCE [LARGE SCALE GENOMIC DNA]</scope>
    <source>
        <strain evidence="1 2">TWF718</strain>
    </source>
</reference>
<accession>A0AAN8N3G6</accession>
<evidence type="ECO:0000313" key="1">
    <source>
        <dbReference type="EMBL" id="KAK6342407.1"/>
    </source>
</evidence>
<gene>
    <name evidence="1" type="ORF">TWF718_007808</name>
</gene>
<protein>
    <submittedName>
        <fullName evidence="1">Uncharacterized protein</fullName>
    </submittedName>
</protein>
<evidence type="ECO:0000313" key="2">
    <source>
        <dbReference type="Proteomes" id="UP001313282"/>
    </source>
</evidence>
<comment type="caution">
    <text evidence="1">The sequence shown here is derived from an EMBL/GenBank/DDBJ whole genome shotgun (WGS) entry which is preliminary data.</text>
</comment>